<evidence type="ECO:0000256" key="1">
    <source>
        <dbReference type="SAM" id="Phobius"/>
    </source>
</evidence>
<keyword evidence="1" id="KW-0472">Membrane</keyword>
<accession>A0ABR4NA42</accession>
<dbReference type="EMBL" id="JADGIZ020000017">
    <property type="protein sequence ID" value="KAL2916388.1"/>
    <property type="molecule type" value="Genomic_DNA"/>
</dbReference>
<dbReference type="PANTHER" id="PTHR28026">
    <property type="entry name" value="DUF962 DOMAIN PROTEIN (AFU_ORTHOLOGUE AFUA_8G05310)"/>
    <property type="match status" value="1"/>
</dbReference>
<reference evidence="2 3" key="1">
    <citation type="submission" date="2023-09" db="EMBL/GenBank/DDBJ databases">
        <title>Pangenome analysis of Batrachochytrium dendrobatidis and related Chytrids.</title>
        <authorList>
            <person name="Yacoub M.N."/>
            <person name="Stajich J.E."/>
            <person name="James T.Y."/>
        </authorList>
    </citation>
    <scope>NUCLEOTIDE SEQUENCE [LARGE SCALE GENOMIC DNA]</scope>
    <source>
        <strain evidence="2 3">JEL0888</strain>
    </source>
</reference>
<dbReference type="PANTHER" id="PTHR28026:SF9">
    <property type="entry name" value="2-HYDROXY-PALMITIC ACID DIOXYGENASE MPO1"/>
    <property type="match status" value="1"/>
</dbReference>
<feature type="transmembrane region" description="Helical" evidence="1">
    <location>
        <begin position="148"/>
        <end position="169"/>
    </location>
</feature>
<protein>
    <recommendedName>
        <fullName evidence="4">DUF962-domain-containing protein</fullName>
    </recommendedName>
</protein>
<keyword evidence="3" id="KW-1185">Reference proteome</keyword>
<feature type="transmembrane region" description="Helical" evidence="1">
    <location>
        <begin position="116"/>
        <end position="136"/>
    </location>
</feature>
<proteinExistence type="predicted"/>
<dbReference type="Pfam" id="PF06127">
    <property type="entry name" value="Mpo1-like"/>
    <property type="match status" value="1"/>
</dbReference>
<keyword evidence="1" id="KW-1133">Transmembrane helix</keyword>
<dbReference type="Proteomes" id="UP001527925">
    <property type="component" value="Unassembled WGS sequence"/>
</dbReference>
<organism evidence="2 3">
    <name type="scientific">Polyrhizophydium stewartii</name>
    <dbReference type="NCBI Taxonomy" id="2732419"/>
    <lineage>
        <taxon>Eukaryota</taxon>
        <taxon>Fungi</taxon>
        <taxon>Fungi incertae sedis</taxon>
        <taxon>Chytridiomycota</taxon>
        <taxon>Chytridiomycota incertae sedis</taxon>
        <taxon>Chytridiomycetes</taxon>
        <taxon>Rhizophydiales</taxon>
        <taxon>Rhizophydiales incertae sedis</taxon>
        <taxon>Polyrhizophydium</taxon>
    </lineage>
</organism>
<gene>
    <name evidence="2" type="ORF">HK105_204144</name>
</gene>
<name>A0ABR4NA42_9FUNG</name>
<feature type="transmembrane region" description="Helical" evidence="1">
    <location>
        <begin position="32"/>
        <end position="51"/>
    </location>
</feature>
<evidence type="ECO:0000313" key="2">
    <source>
        <dbReference type="EMBL" id="KAL2916388.1"/>
    </source>
</evidence>
<dbReference type="InterPro" id="IPR009305">
    <property type="entry name" value="Mpo1-like"/>
</dbReference>
<sequence>MQHLMSLLANLFNRDYQFVKYAKYHHNKINQIIHVGFVPTILFTAMVWGTNLKTGLTWPLSRVLPVNGALALTSVFGLYYIKLWPTVGSMYMPVLLAMCHYANVFAETKWPIPANALAGVIHVTSWIFQIAGHQIFEGNTPAFLDDPMQALVLAPFFVFCEALFALGLFPKTAASLEAKTVAAIAADKAAAAKKGH</sequence>
<comment type="caution">
    <text evidence="2">The sequence shown here is derived from an EMBL/GenBank/DDBJ whole genome shotgun (WGS) entry which is preliminary data.</text>
</comment>
<evidence type="ECO:0000313" key="3">
    <source>
        <dbReference type="Proteomes" id="UP001527925"/>
    </source>
</evidence>
<evidence type="ECO:0008006" key="4">
    <source>
        <dbReference type="Google" id="ProtNLM"/>
    </source>
</evidence>
<keyword evidence="1" id="KW-0812">Transmembrane</keyword>